<organism evidence="2 3">
    <name type="scientific">Tolumonas auensis (strain DSM 9187 / NBRC 110442 / TA 4)</name>
    <dbReference type="NCBI Taxonomy" id="595494"/>
    <lineage>
        <taxon>Bacteria</taxon>
        <taxon>Pseudomonadati</taxon>
        <taxon>Pseudomonadota</taxon>
        <taxon>Gammaproteobacteria</taxon>
        <taxon>Aeromonadales</taxon>
        <taxon>Aeromonadaceae</taxon>
        <taxon>Tolumonas</taxon>
    </lineage>
</organism>
<dbReference type="Gene3D" id="3.10.510.20">
    <property type="entry name" value="YcgL domain"/>
    <property type="match status" value="1"/>
</dbReference>
<evidence type="ECO:0000313" key="2">
    <source>
        <dbReference type="EMBL" id="ACQ93171.1"/>
    </source>
</evidence>
<keyword evidence="3" id="KW-1185">Reference proteome</keyword>
<dbReference type="AlphaFoldDB" id="C4LF04"/>
<dbReference type="STRING" id="595494.Tola_1560"/>
<dbReference type="HOGENOM" id="CLU_155118_1_0_6"/>
<reference evidence="2 3" key="2">
    <citation type="journal article" date="2011" name="Stand. Genomic Sci.">
        <title>Complete genome sequence of Tolumonas auensis type strain (TA 4).</title>
        <authorList>
            <person name="Chertkov O."/>
            <person name="Copeland A."/>
            <person name="Lucas S."/>
            <person name="Lapidus A."/>
            <person name="Berry K.W."/>
            <person name="Detter J.C."/>
            <person name="Del Rio T.G."/>
            <person name="Hammon N."/>
            <person name="Dalin E."/>
            <person name="Tice H."/>
            <person name="Pitluck S."/>
            <person name="Richardson P."/>
            <person name="Bruce D."/>
            <person name="Goodwin L."/>
            <person name="Han C."/>
            <person name="Tapia R."/>
            <person name="Saunders E."/>
            <person name="Schmutz J."/>
            <person name="Brettin T."/>
            <person name="Larimer F."/>
            <person name="Land M."/>
            <person name="Hauser L."/>
            <person name="Spring S."/>
            <person name="Rohde M."/>
            <person name="Kyrpides N.C."/>
            <person name="Ivanova N."/>
            <person name="Goker M."/>
            <person name="Beller H.R."/>
            <person name="Klenk H.P."/>
            <person name="Woyke T."/>
        </authorList>
    </citation>
    <scope>NUCLEOTIDE SEQUENCE [LARGE SCALE GENOMIC DNA]</scope>
    <source>
        <strain evidence="3">DSM 9187 / TA4</strain>
    </source>
</reference>
<sequence>MICAVYRSSKRPNTYLFLTKKDDFSVIPAELLQVFGRPELVMLLTEDKLEKVLSVSKEKLLQELTTNRYWLWIRQEEENLLTQHRTYLSRENDHE</sequence>
<proteinExistence type="predicted"/>
<gene>
    <name evidence="2" type="ordered locus">Tola_1560</name>
</gene>
<dbReference type="PROSITE" id="PS51648">
    <property type="entry name" value="YCGL"/>
    <property type="match status" value="1"/>
</dbReference>
<name>C4LF04_TOLAT</name>
<dbReference type="Pfam" id="PF05166">
    <property type="entry name" value="YcgL"/>
    <property type="match status" value="1"/>
</dbReference>
<dbReference type="EMBL" id="CP001616">
    <property type="protein sequence ID" value="ACQ93171.1"/>
    <property type="molecule type" value="Genomic_DNA"/>
</dbReference>
<protein>
    <recommendedName>
        <fullName evidence="1">YcgL domain-containing protein</fullName>
    </recommendedName>
</protein>
<dbReference type="OrthoDB" id="7062382at2"/>
<dbReference type="KEGG" id="tau:Tola_1560"/>
<dbReference type="PANTHER" id="PTHR38109">
    <property type="entry name" value="PROTEIN YCGL"/>
    <property type="match status" value="1"/>
</dbReference>
<dbReference type="InterPro" id="IPR038068">
    <property type="entry name" value="YcgL-like_sf"/>
</dbReference>
<dbReference type="Proteomes" id="UP000009073">
    <property type="component" value="Chromosome"/>
</dbReference>
<evidence type="ECO:0000313" key="3">
    <source>
        <dbReference type="Proteomes" id="UP000009073"/>
    </source>
</evidence>
<dbReference type="InterPro" id="IPR027354">
    <property type="entry name" value="YcgL_dom"/>
</dbReference>
<accession>C4LF04</accession>
<reference evidence="3" key="1">
    <citation type="submission" date="2009-05" db="EMBL/GenBank/DDBJ databases">
        <title>Complete sequence of Tolumonas auensis DSM 9187.</title>
        <authorList>
            <consortium name="US DOE Joint Genome Institute"/>
            <person name="Lucas S."/>
            <person name="Copeland A."/>
            <person name="Lapidus A."/>
            <person name="Glavina del Rio T."/>
            <person name="Tice H."/>
            <person name="Bruce D."/>
            <person name="Goodwin L."/>
            <person name="Pitluck S."/>
            <person name="Chertkov O."/>
            <person name="Brettin T."/>
            <person name="Detter J.C."/>
            <person name="Han C."/>
            <person name="Larimer F."/>
            <person name="Land M."/>
            <person name="Hauser L."/>
            <person name="Kyrpides N."/>
            <person name="Mikhailova N."/>
            <person name="Spring S."/>
            <person name="Beller H."/>
        </authorList>
    </citation>
    <scope>NUCLEOTIDE SEQUENCE [LARGE SCALE GENOMIC DNA]</scope>
    <source>
        <strain evidence="3">DSM 9187 / TA4</strain>
    </source>
</reference>
<evidence type="ECO:0000259" key="1">
    <source>
        <dbReference type="PROSITE" id="PS51648"/>
    </source>
</evidence>
<dbReference type="RefSeq" id="WP_015878642.1">
    <property type="nucleotide sequence ID" value="NC_012691.1"/>
</dbReference>
<dbReference type="eggNOG" id="COG3100">
    <property type="taxonomic scope" value="Bacteria"/>
</dbReference>
<dbReference type="PANTHER" id="PTHR38109:SF1">
    <property type="entry name" value="PROTEIN YCGL"/>
    <property type="match status" value="1"/>
</dbReference>
<feature type="domain" description="YcgL" evidence="1">
    <location>
        <begin position="1"/>
        <end position="85"/>
    </location>
</feature>
<dbReference type="SUPFAM" id="SSF160191">
    <property type="entry name" value="YcgL-like"/>
    <property type="match status" value="1"/>
</dbReference>